<protein>
    <submittedName>
        <fullName evidence="1">Sporulation protein YqfC</fullName>
    </submittedName>
</protein>
<dbReference type="Pfam" id="PF07873">
    <property type="entry name" value="YabP"/>
    <property type="match status" value="1"/>
</dbReference>
<dbReference type="InterPro" id="IPR022477">
    <property type="entry name" value="Spore_YqfC"/>
</dbReference>
<evidence type="ECO:0000313" key="2">
    <source>
        <dbReference type="Proteomes" id="UP001299068"/>
    </source>
</evidence>
<dbReference type="Proteomes" id="UP001299068">
    <property type="component" value="Unassembled WGS sequence"/>
</dbReference>
<dbReference type="EMBL" id="JAIKTU010000009">
    <property type="protein sequence ID" value="MBY0756106.1"/>
    <property type="molecule type" value="Genomic_DNA"/>
</dbReference>
<dbReference type="NCBIfam" id="TIGR02856">
    <property type="entry name" value="spore_yqfC"/>
    <property type="match status" value="1"/>
</dbReference>
<evidence type="ECO:0000313" key="1">
    <source>
        <dbReference type="EMBL" id="MBY0756106.1"/>
    </source>
</evidence>
<name>A0ABS7KZ62_CLOSR</name>
<proteinExistence type="predicted"/>
<comment type="caution">
    <text evidence="1">The sequence shown here is derived from an EMBL/GenBank/DDBJ whole genome shotgun (WGS) entry which is preliminary data.</text>
</comment>
<organism evidence="1 2">
    <name type="scientific">Clostridium sardiniense</name>
    <name type="common">Clostridium absonum</name>
    <dbReference type="NCBI Taxonomy" id="29369"/>
    <lineage>
        <taxon>Bacteria</taxon>
        <taxon>Bacillati</taxon>
        <taxon>Bacillota</taxon>
        <taxon>Clostridia</taxon>
        <taxon>Eubacteriales</taxon>
        <taxon>Clostridiaceae</taxon>
        <taxon>Clostridium</taxon>
    </lineage>
</organism>
<reference evidence="1 2" key="1">
    <citation type="journal article" date="2021" name="Cell Host Microbe">
        <title>in vivo commensal control of Clostridioides difficile virulence.</title>
        <authorList>
            <person name="Girinathan B.P."/>
            <person name="Dibenedetto N."/>
            <person name="Worley J.N."/>
            <person name="Peltier J."/>
            <person name="Arrieta-Ortiz M.L."/>
            <person name="Rupa Christinal Immanuel S."/>
            <person name="Lavin R."/>
            <person name="Delaney M.L."/>
            <person name="Cummins C."/>
            <person name="Hoffmann M."/>
            <person name="Luo Y."/>
            <person name="Gonzalez-Escalona N."/>
            <person name="Allard M."/>
            <person name="Onderdonk A.B."/>
            <person name="Gerber G.K."/>
            <person name="Sonenshein A.L."/>
            <person name="Baliga N."/>
            <person name="Dupuy B."/>
            <person name="Bry L."/>
        </authorList>
    </citation>
    <scope>NUCLEOTIDE SEQUENCE [LARGE SCALE GENOMIC DNA]</scope>
    <source>
        <strain evidence="1 2">DSM 599</strain>
    </source>
</reference>
<sequence length="104" mass="11775">MIEILWGEDLVRESLVNKKNEILEKMDLPKDVIMGLPKITVLGDSEITIENHKGIESFENECIKVKTNKGIVKIDGMNFEILYIASETIVLSGKFKSINYGDFV</sequence>
<dbReference type="InterPro" id="IPR022476">
    <property type="entry name" value="Spore_YabP/YqfC"/>
</dbReference>
<gene>
    <name evidence="1" type="primary">yqfC</name>
    <name evidence="1" type="ORF">K5V21_11695</name>
</gene>
<keyword evidence="2" id="KW-1185">Reference proteome</keyword>
<accession>A0ABS7KZ62</accession>